<keyword evidence="1" id="KW-1133">Transmembrane helix</keyword>
<dbReference type="EMBL" id="FPBO01000008">
    <property type="protein sequence ID" value="SFU73235.1"/>
    <property type="molecule type" value="Genomic_DNA"/>
</dbReference>
<feature type="transmembrane region" description="Helical" evidence="1">
    <location>
        <begin position="21"/>
        <end position="40"/>
    </location>
</feature>
<reference evidence="3" key="1">
    <citation type="submission" date="2016-10" db="EMBL/GenBank/DDBJ databases">
        <authorList>
            <person name="Varghese N."/>
            <person name="Submissions S."/>
        </authorList>
    </citation>
    <scope>NUCLEOTIDE SEQUENCE [LARGE SCALE GENOMIC DNA]</scope>
    <source>
        <strain evidence="3">CGMCC 1.11014</strain>
    </source>
</reference>
<dbReference type="Proteomes" id="UP000199391">
    <property type="component" value="Unassembled WGS sequence"/>
</dbReference>
<feature type="transmembrane region" description="Helical" evidence="1">
    <location>
        <begin position="262"/>
        <end position="283"/>
    </location>
</feature>
<sequence>MRLEHLRIALRPRPARQALDLGFALLHARAGTVYASWLALWLPLCAVAAALTLAMPGHAFLWMLLPWWLRPLLERAPLYVMSRQVFGEHVTWRQALRAWPGQLGGGWLRMLTWWRPFMAGRGLYQPVWQLENARGAAADARRAVIGRNGTGRAAYGFGLACAHFEAVLQFGLVAFIGSFASENQFELFAFIGRGGDRTLLSLLPVTLLCASGAIIGPIYAACCFTLYLNRRATLEAWDIELTLRQIEPPAARRDAAQAGRALPALLAATAVLGALLSLLPAAASSSSAAAVAVSPNTPRCEGEKLVHRPLNQLGPPHDAAQAALHKELEQLYDSEELRGYVCEQSWEFKEPGKPRQPAKPGSMPNLALAALVAKWLLIAGAVAVAAWMLYRYRDKLRWLLPPPAPALATEIGGLDIRAESLPDDVTGTVRAQWDRGERRAALALLYRATLSRLVQRHGLQLAQGATEGDCLRLARRAAQRGELSEARCGVADTATTLWLNGAYGGRWPSADAVHAACAAWDAQFPRGAGSAA</sequence>
<dbReference type="RefSeq" id="WP_093555565.1">
    <property type="nucleotide sequence ID" value="NZ_FPBO01000008.1"/>
</dbReference>
<feature type="transmembrane region" description="Helical" evidence="1">
    <location>
        <begin position="157"/>
        <end position="180"/>
    </location>
</feature>
<keyword evidence="1" id="KW-0812">Transmembrane</keyword>
<evidence type="ECO:0000256" key="1">
    <source>
        <dbReference type="SAM" id="Phobius"/>
    </source>
</evidence>
<accession>A0A1I7IJZ9</accession>
<evidence type="ECO:0000313" key="3">
    <source>
        <dbReference type="Proteomes" id="UP000199391"/>
    </source>
</evidence>
<dbReference type="OrthoDB" id="183980at2"/>
<proteinExistence type="predicted"/>
<dbReference type="AlphaFoldDB" id="A0A1I7IJZ9"/>
<organism evidence="2 3">
    <name type="scientific">Pseudoduganella namucuonensis</name>
    <dbReference type="NCBI Taxonomy" id="1035707"/>
    <lineage>
        <taxon>Bacteria</taxon>
        <taxon>Pseudomonadati</taxon>
        <taxon>Pseudomonadota</taxon>
        <taxon>Betaproteobacteria</taxon>
        <taxon>Burkholderiales</taxon>
        <taxon>Oxalobacteraceae</taxon>
        <taxon>Telluria group</taxon>
        <taxon>Pseudoduganella</taxon>
    </lineage>
</organism>
<keyword evidence="3" id="KW-1185">Reference proteome</keyword>
<dbReference type="STRING" id="1035707.SAMN05216552_100890"/>
<keyword evidence="1" id="KW-0472">Membrane</keyword>
<feature type="transmembrane region" description="Helical" evidence="1">
    <location>
        <begin position="46"/>
        <end position="69"/>
    </location>
</feature>
<feature type="transmembrane region" description="Helical" evidence="1">
    <location>
        <begin position="366"/>
        <end position="390"/>
    </location>
</feature>
<protein>
    <submittedName>
        <fullName evidence="2">Uncharacterized protein</fullName>
    </submittedName>
</protein>
<feature type="transmembrane region" description="Helical" evidence="1">
    <location>
        <begin position="200"/>
        <end position="228"/>
    </location>
</feature>
<gene>
    <name evidence="2" type="ORF">SAMN05216552_100890</name>
</gene>
<evidence type="ECO:0000313" key="2">
    <source>
        <dbReference type="EMBL" id="SFU73235.1"/>
    </source>
</evidence>
<name>A0A1I7IJZ9_9BURK</name>